<evidence type="ECO:0000256" key="1">
    <source>
        <dbReference type="ARBA" id="ARBA00004141"/>
    </source>
</evidence>
<evidence type="ECO:0000313" key="6">
    <source>
        <dbReference type="EMBL" id="MFC4311959.1"/>
    </source>
</evidence>
<feature type="transmembrane region" description="Helical" evidence="5">
    <location>
        <begin position="78"/>
        <end position="96"/>
    </location>
</feature>
<sequence length="158" mass="17055">MTRGAMRVAFWALYEQLGSSLNVFADRLVDRRVFGHEIPAAMLQGLPSIFVILGATLFSSLWMYLARRHRDPSAAMKFSFAIALVGLAFLTLSAGIDLTEPGDKSFIAGQIARLTAQSVSNQSAASNTVAMENYAHVYIILGCGALGPMELIARSISL</sequence>
<protein>
    <submittedName>
        <fullName evidence="6">Uncharacterized protein</fullName>
    </submittedName>
</protein>
<evidence type="ECO:0000256" key="2">
    <source>
        <dbReference type="ARBA" id="ARBA00022692"/>
    </source>
</evidence>
<dbReference type="Gene3D" id="1.20.1250.20">
    <property type="entry name" value="MFS general substrate transporter like domains"/>
    <property type="match status" value="1"/>
</dbReference>
<feature type="transmembrane region" description="Helical" evidence="5">
    <location>
        <begin position="49"/>
        <end position="66"/>
    </location>
</feature>
<name>A0ABV8SWG1_9GAMM</name>
<keyword evidence="4 5" id="KW-0472">Membrane</keyword>
<evidence type="ECO:0000256" key="3">
    <source>
        <dbReference type="ARBA" id="ARBA00022989"/>
    </source>
</evidence>
<proteinExistence type="predicted"/>
<keyword evidence="3 5" id="KW-1133">Transmembrane helix</keyword>
<dbReference type="InterPro" id="IPR036259">
    <property type="entry name" value="MFS_trans_sf"/>
</dbReference>
<accession>A0ABV8SWG1</accession>
<gene>
    <name evidence="6" type="ORF">ACFPN2_22950</name>
</gene>
<evidence type="ECO:0000256" key="4">
    <source>
        <dbReference type="ARBA" id="ARBA00023136"/>
    </source>
</evidence>
<keyword evidence="2 5" id="KW-0812">Transmembrane</keyword>
<reference evidence="7" key="1">
    <citation type="journal article" date="2019" name="Int. J. Syst. Evol. Microbiol.">
        <title>The Global Catalogue of Microorganisms (GCM) 10K type strain sequencing project: providing services to taxonomists for standard genome sequencing and annotation.</title>
        <authorList>
            <consortium name="The Broad Institute Genomics Platform"/>
            <consortium name="The Broad Institute Genome Sequencing Center for Infectious Disease"/>
            <person name="Wu L."/>
            <person name="Ma J."/>
        </authorList>
    </citation>
    <scope>NUCLEOTIDE SEQUENCE [LARGE SCALE GENOMIC DNA]</scope>
    <source>
        <strain evidence="7">CGMCC 1.10759</strain>
    </source>
</reference>
<comment type="caution">
    <text evidence="6">The sequence shown here is derived from an EMBL/GenBank/DDBJ whole genome shotgun (WGS) entry which is preliminary data.</text>
</comment>
<keyword evidence="7" id="KW-1185">Reference proteome</keyword>
<organism evidence="6 7">
    <name type="scientific">Steroidobacter flavus</name>
    <dbReference type="NCBI Taxonomy" id="1842136"/>
    <lineage>
        <taxon>Bacteria</taxon>
        <taxon>Pseudomonadati</taxon>
        <taxon>Pseudomonadota</taxon>
        <taxon>Gammaproteobacteria</taxon>
        <taxon>Steroidobacterales</taxon>
        <taxon>Steroidobacteraceae</taxon>
        <taxon>Steroidobacter</taxon>
    </lineage>
</organism>
<dbReference type="InterPro" id="IPR000109">
    <property type="entry name" value="POT_fam"/>
</dbReference>
<evidence type="ECO:0000256" key="5">
    <source>
        <dbReference type="SAM" id="Phobius"/>
    </source>
</evidence>
<dbReference type="Proteomes" id="UP001595904">
    <property type="component" value="Unassembled WGS sequence"/>
</dbReference>
<feature type="transmembrane region" description="Helical" evidence="5">
    <location>
        <begin position="135"/>
        <end position="153"/>
    </location>
</feature>
<comment type="subcellular location">
    <subcellularLocation>
        <location evidence="1">Membrane</location>
        <topology evidence="1">Multi-pass membrane protein</topology>
    </subcellularLocation>
</comment>
<dbReference type="EMBL" id="JBHSDU010000014">
    <property type="protein sequence ID" value="MFC4311959.1"/>
    <property type="molecule type" value="Genomic_DNA"/>
</dbReference>
<dbReference type="Pfam" id="PF00854">
    <property type="entry name" value="PTR2"/>
    <property type="match status" value="1"/>
</dbReference>
<evidence type="ECO:0000313" key="7">
    <source>
        <dbReference type="Proteomes" id="UP001595904"/>
    </source>
</evidence>